<dbReference type="Gene3D" id="3.60.40.10">
    <property type="entry name" value="PPM-type phosphatase domain"/>
    <property type="match status" value="1"/>
</dbReference>
<feature type="domain" description="PPM-type phosphatase" evidence="1">
    <location>
        <begin position="4"/>
        <end position="243"/>
    </location>
</feature>
<dbReference type="RefSeq" id="WP_144277942.1">
    <property type="nucleotide sequence ID" value="NZ_CP041730.1"/>
</dbReference>
<sequence length="305" mass="33881">MKFTIFQETRQGARQYNQDRMCYSYSRDSLLMVVADGMGGHLHGEVAAQITVELLAELFQKKARPTIQNPHQFIADGCMKCHDAIFNYAANHSLLETPRTTVVAAIVQDGVLYWAHVGDSRMYLVRNSQVVARTRDHSKVQQMVDMGRLSAAEAERHPEKNKIYNCLGSMFPPEVEIGGKMPLMDGDTVLLCTDGMWGGVTQGELEQMLTGYPVLYALPQLLDRAEVRGGTHCDNLTGVGINWHEEDDVASGDSLSTRKLTDGEVTTRLNTLASDKALKESKEVTEADIEAAINEIQNAINKYSR</sequence>
<name>A0A516SEU3_9NEIS</name>
<dbReference type="SUPFAM" id="SSF81606">
    <property type="entry name" value="PP2C-like"/>
    <property type="match status" value="1"/>
</dbReference>
<dbReference type="PROSITE" id="PS51746">
    <property type="entry name" value="PPM_2"/>
    <property type="match status" value="1"/>
</dbReference>
<dbReference type="PANTHER" id="PTHR13832:SF860">
    <property type="entry name" value="PROTEIN PHOSPHATASE PHPP"/>
    <property type="match status" value="1"/>
</dbReference>
<evidence type="ECO:0000259" key="1">
    <source>
        <dbReference type="PROSITE" id="PS51746"/>
    </source>
</evidence>
<dbReference type="Pfam" id="PF13672">
    <property type="entry name" value="PP2C_2"/>
    <property type="match status" value="1"/>
</dbReference>
<dbReference type="InterPro" id="IPR015655">
    <property type="entry name" value="PP2C"/>
</dbReference>
<keyword evidence="3" id="KW-1185">Reference proteome</keyword>
<dbReference type="InterPro" id="IPR001932">
    <property type="entry name" value="PPM-type_phosphatase-like_dom"/>
</dbReference>
<protein>
    <submittedName>
        <fullName evidence="2">Serine/threonine-protein phosphatase</fullName>
    </submittedName>
</protein>
<evidence type="ECO:0000313" key="3">
    <source>
        <dbReference type="Proteomes" id="UP000317550"/>
    </source>
</evidence>
<accession>A0A516SEU3</accession>
<dbReference type="InterPro" id="IPR036457">
    <property type="entry name" value="PPM-type-like_dom_sf"/>
</dbReference>
<gene>
    <name evidence="2" type="ORF">FNU76_09290</name>
</gene>
<dbReference type="SMART" id="SM00331">
    <property type="entry name" value="PP2C_SIG"/>
    <property type="match status" value="1"/>
</dbReference>
<dbReference type="PANTHER" id="PTHR13832">
    <property type="entry name" value="PROTEIN PHOSPHATASE 2C"/>
    <property type="match status" value="1"/>
</dbReference>
<dbReference type="AlphaFoldDB" id="A0A516SEU3"/>
<proteinExistence type="predicted"/>
<dbReference type="OrthoDB" id="9801841at2"/>
<dbReference type="CDD" id="cd00143">
    <property type="entry name" value="PP2Cc"/>
    <property type="match status" value="1"/>
</dbReference>
<reference evidence="3" key="1">
    <citation type="submission" date="2019-07" db="EMBL/GenBank/DDBJ databases">
        <title>Chitinimonas sp. nov., isolated from Ny-Alesund, arctica soil.</title>
        <authorList>
            <person name="Xu Q."/>
            <person name="Peng F."/>
        </authorList>
    </citation>
    <scope>NUCLEOTIDE SEQUENCE [LARGE SCALE GENOMIC DNA]</scope>
    <source>
        <strain evidence="3">R3-44</strain>
    </source>
</reference>
<organism evidence="2 3">
    <name type="scientific">Chitinimonas arctica</name>
    <dbReference type="NCBI Taxonomy" id="2594795"/>
    <lineage>
        <taxon>Bacteria</taxon>
        <taxon>Pseudomonadati</taxon>
        <taxon>Pseudomonadota</taxon>
        <taxon>Betaproteobacteria</taxon>
        <taxon>Neisseriales</taxon>
        <taxon>Chitinibacteraceae</taxon>
        <taxon>Chitinimonas</taxon>
    </lineage>
</organism>
<dbReference type="KEGG" id="cari:FNU76_09290"/>
<dbReference type="SMART" id="SM00332">
    <property type="entry name" value="PP2Cc"/>
    <property type="match status" value="1"/>
</dbReference>
<dbReference type="GO" id="GO:0004722">
    <property type="term" value="F:protein serine/threonine phosphatase activity"/>
    <property type="evidence" value="ECO:0007669"/>
    <property type="project" value="InterPro"/>
</dbReference>
<evidence type="ECO:0000313" key="2">
    <source>
        <dbReference type="EMBL" id="QDQ26548.1"/>
    </source>
</evidence>
<dbReference type="EMBL" id="CP041730">
    <property type="protein sequence ID" value="QDQ26548.1"/>
    <property type="molecule type" value="Genomic_DNA"/>
</dbReference>
<dbReference type="Proteomes" id="UP000317550">
    <property type="component" value="Chromosome"/>
</dbReference>